<name>A0A6C0LJ20_9ZZZZ</name>
<dbReference type="AlphaFoldDB" id="A0A6C0LJ20"/>
<protein>
    <submittedName>
        <fullName evidence="2">Uncharacterized protein</fullName>
    </submittedName>
</protein>
<feature type="transmembrane region" description="Helical" evidence="1">
    <location>
        <begin position="6"/>
        <end position="22"/>
    </location>
</feature>
<reference evidence="2" key="1">
    <citation type="journal article" date="2020" name="Nature">
        <title>Giant virus diversity and host interactions through global metagenomics.</title>
        <authorList>
            <person name="Schulz F."/>
            <person name="Roux S."/>
            <person name="Paez-Espino D."/>
            <person name="Jungbluth S."/>
            <person name="Walsh D.A."/>
            <person name="Denef V.J."/>
            <person name="McMahon K.D."/>
            <person name="Konstantinidis K.T."/>
            <person name="Eloe-Fadrosh E.A."/>
            <person name="Kyrpides N.C."/>
            <person name="Woyke T."/>
        </authorList>
    </citation>
    <scope>NUCLEOTIDE SEQUENCE</scope>
    <source>
        <strain evidence="2">GVMAG-M-3300027804-48</strain>
    </source>
</reference>
<dbReference type="EMBL" id="MN740492">
    <property type="protein sequence ID" value="QHU29661.1"/>
    <property type="molecule type" value="Genomic_DNA"/>
</dbReference>
<accession>A0A6C0LJ20</accession>
<proteinExistence type="predicted"/>
<organism evidence="2">
    <name type="scientific">viral metagenome</name>
    <dbReference type="NCBI Taxonomy" id="1070528"/>
    <lineage>
        <taxon>unclassified sequences</taxon>
        <taxon>metagenomes</taxon>
        <taxon>organismal metagenomes</taxon>
    </lineage>
</organism>
<keyword evidence="1" id="KW-0812">Transmembrane</keyword>
<evidence type="ECO:0000313" key="2">
    <source>
        <dbReference type="EMBL" id="QHU29661.1"/>
    </source>
</evidence>
<keyword evidence="1" id="KW-0472">Membrane</keyword>
<feature type="transmembrane region" description="Helical" evidence="1">
    <location>
        <begin position="43"/>
        <end position="65"/>
    </location>
</feature>
<evidence type="ECO:0000256" key="1">
    <source>
        <dbReference type="SAM" id="Phobius"/>
    </source>
</evidence>
<sequence length="126" mass="14272">MEYYIVSLIISVIIFGIIYSLDKSSNNNYYDDDNNSPPPKKQLFTSNNILLFVIIYIVATVVSYYIFTSSLSLAGFSSIIPVFILNLFKPPAEAPPMINDNDEIDPKILRKINDNIDIGFVPLEKE</sequence>
<keyword evidence="1" id="KW-1133">Transmembrane helix</keyword>